<evidence type="ECO:0000313" key="9">
    <source>
        <dbReference type="Proteomes" id="UP000429229"/>
    </source>
</evidence>
<feature type="transmembrane region" description="Helical" evidence="7">
    <location>
        <begin position="448"/>
        <end position="470"/>
    </location>
</feature>
<comment type="similarity">
    <text evidence="2">Belongs to the polysaccharide synthase family.</text>
</comment>
<dbReference type="CDD" id="cd13127">
    <property type="entry name" value="MATE_tuaB_like"/>
    <property type="match status" value="1"/>
</dbReference>
<evidence type="ECO:0000256" key="2">
    <source>
        <dbReference type="ARBA" id="ARBA00007430"/>
    </source>
</evidence>
<organism evidence="8 9">
    <name type="scientific">Alteriqipengyuania halimionae</name>
    <dbReference type="NCBI Taxonomy" id="1926630"/>
    <lineage>
        <taxon>Bacteria</taxon>
        <taxon>Pseudomonadati</taxon>
        <taxon>Pseudomonadota</taxon>
        <taxon>Alphaproteobacteria</taxon>
        <taxon>Sphingomonadales</taxon>
        <taxon>Erythrobacteraceae</taxon>
        <taxon>Alteriqipengyuania</taxon>
    </lineage>
</organism>
<dbReference type="RefSeq" id="WP_160616969.1">
    <property type="nucleotide sequence ID" value="NZ_WTYR01000001.1"/>
</dbReference>
<evidence type="ECO:0000256" key="6">
    <source>
        <dbReference type="ARBA" id="ARBA00023136"/>
    </source>
</evidence>
<comment type="caution">
    <text evidence="8">The sequence shown here is derived from an EMBL/GenBank/DDBJ whole genome shotgun (WGS) entry which is preliminary data.</text>
</comment>
<evidence type="ECO:0000256" key="1">
    <source>
        <dbReference type="ARBA" id="ARBA00004651"/>
    </source>
</evidence>
<dbReference type="PANTHER" id="PTHR30250">
    <property type="entry name" value="PST FAMILY PREDICTED COLANIC ACID TRANSPORTER"/>
    <property type="match status" value="1"/>
</dbReference>
<keyword evidence="3" id="KW-1003">Cell membrane</keyword>
<dbReference type="InterPro" id="IPR050833">
    <property type="entry name" value="Poly_Biosynth_Transport"/>
</dbReference>
<keyword evidence="9" id="KW-1185">Reference proteome</keyword>
<accession>A0A6I4U7C0</accession>
<feature type="transmembrane region" description="Helical" evidence="7">
    <location>
        <begin position="116"/>
        <end position="141"/>
    </location>
</feature>
<feature type="transmembrane region" description="Helical" evidence="7">
    <location>
        <begin position="325"/>
        <end position="345"/>
    </location>
</feature>
<dbReference type="PANTHER" id="PTHR30250:SF10">
    <property type="entry name" value="LIPOPOLYSACCHARIDE BIOSYNTHESIS PROTEIN WZXC"/>
    <property type="match status" value="1"/>
</dbReference>
<evidence type="ECO:0000256" key="3">
    <source>
        <dbReference type="ARBA" id="ARBA00022475"/>
    </source>
</evidence>
<name>A0A6I4U7C0_9SPHN</name>
<dbReference type="OrthoDB" id="7356923at2"/>
<dbReference type="Proteomes" id="UP000429229">
    <property type="component" value="Unassembled WGS sequence"/>
</dbReference>
<feature type="transmembrane region" description="Helical" evidence="7">
    <location>
        <begin position="421"/>
        <end position="442"/>
    </location>
</feature>
<feature type="transmembrane region" description="Helical" evidence="7">
    <location>
        <begin position="396"/>
        <end position="414"/>
    </location>
</feature>
<evidence type="ECO:0000313" key="8">
    <source>
        <dbReference type="EMBL" id="MXP10352.1"/>
    </source>
</evidence>
<feature type="transmembrane region" description="Helical" evidence="7">
    <location>
        <begin position="153"/>
        <end position="172"/>
    </location>
</feature>
<protein>
    <submittedName>
        <fullName evidence="8">Oligosaccharide flippase family protein</fullName>
    </submittedName>
</protein>
<evidence type="ECO:0000256" key="7">
    <source>
        <dbReference type="SAM" id="Phobius"/>
    </source>
</evidence>
<dbReference type="AlphaFoldDB" id="A0A6I4U7C0"/>
<feature type="transmembrane region" description="Helical" evidence="7">
    <location>
        <begin position="366"/>
        <end position="390"/>
    </location>
</feature>
<dbReference type="EMBL" id="WTYR01000001">
    <property type="protein sequence ID" value="MXP10352.1"/>
    <property type="molecule type" value="Genomic_DNA"/>
</dbReference>
<feature type="transmembrane region" description="Helical" evidence="7">
    <location>
        <begin position="294"/>
        <end position="313"/>
    </location>
</feature>
<dbReference type="Pfam" id="PF13440">
    <property type="entry name" value="Polysacc_synt_3"/>
    <property type="match status" value="1"/>
</dbReference>
<evidence type="ECO:0000256" key="5">
    <source>
        <dbReference type="ARBA" id="ARBA00022989"/>
    </source>
</evidence>
<comment type="subcellular location">
    <subcellularLocation>
        <location evidence="1">Cell membrane</location>
        <topology evidence="1">Multi-pass membrane protein</topology>
    </subcellularLocation>
</comment>
<keyword evidence="4 7" id="KW-0812">Transmembrane</keyword>
<keyword evidence="6 7" id="KW-0472">Membrane</keyword>
<reference evidence="8 9" key="1">
    <citation type="submission" date="2019-12" db="EMBL/GenBank/DDBJ databases">
        <title>Genomic-based taxomic classification of the family Erythrobacteraceae.</title>
        <authorList>
            <person name="Xu L."/>
        </authorList>
    </citation>
    <scope>NUCLEOTIDE SEQUENCE [LARGE SCALE GENOMIC DNA]</scope>
    <source>
        <strain evidence="8 9">LMG 29519</strain>
    </source>
</reference>
<gene>
    <name evidence="8" type="ORF">GRI68_09205</name>
</gene>
<keyword evidence="5 7" id="KW-1133">Transmembrane helix</keyword>
<feature type="transmembrane region" description="Helical" evidence="7">
    <location>
        <begin position="48"/>
        <end position="65"/>
    </location>
</feature>
<sequence>MSEAAPSVPQMSLRSATLWAAIAQYSGFAIQFVLSVVIARYFLGPEEIGIFSVAFSAAAIVHGLQDFGLNRFIVGARELDRGTLHVAFTLSISIAVAIVAIICLMAGPVADFYDNAALYPIMLVIGISFTFVPLSVVPMALVQRDMDFRKVAFVEVGAHLANGTVAIAAAWWGYSAMALAFGLFAYQLARALLTQLVRPVLAIFPPSFEGAKAMFTYGGWSGVLSLTGAISARVPDLVVGKLISEAALGLFSRATGLAMQFRLLVGGPIASVFYPSFARARDREEDIAEHYLRLTAALCAVTWGAMAGLAAASEPLVLGLYGERWAGVAPVLVWIAMAQILLIAVPMHIDIGYLMGGWSRVIRLTLLDGFLSIAILLYAAQYGLIAAAASRVVHGAIWWMIQSVFLQSLVKFSWAKLFSIYFKSGIAAAASTVPLLLAYRFWVAPESMGLGLMALLSVMGVALWYAALVVTRHPSAADLADLALERFRRAKASKA</sequence>
<proteinExistence type="inferred from homology"/>
<feature type="transmembrane region" description="Helical" evidence="7">
    <location>
        <begin position="254"/>
        <end position="274"/>
    </location>
</feature>
<feature type="transmembrane region" description="Helical" evidence="7">
    <location>
        <begin position="18"/>
        <end position="42"/>
    </location>
</feature>
<evidence type="ECO:0000256" key="4">
    <source>
        <dbReference type="ARBA" id="ARBA00022692"/>
    </source>
</evidence>
<feature type="transmembrane region" description="Helical" evidence="7">
    <location>
        <begin position="86"/>
        <end position="110"/>
    </location>
</feature>
<dbReference type="GO" id="GO:0005886">
    <property type="term" value="C:plasma membrane"/>
    <property type="evidence" value="ECO:0007669"/>
    <property type="project" value="UniProtKB-SubCell"/>
</dbReference>